<feature type="region of interest" description="Disordered" evidence="4">
    <location>
        <begin position="1075"/>
        <end position="1101"/>
    </location>
</feature>
<comment type="caution">
    <text evidence="5">The sequence shown here is derived from an EMBL/GenBank/DDBJ whole genome shotgun (WGS) entry which is preliminary data.</text>
</comment>
<feature type="compositionally biased region" description="Low complexity" evidence="4">
    <location>
        <begin position="1161"/>
        <end position="1176"/>
    </location>
</feature>
<reference evidence="5" key="1">
    <citation type="journal article" date="2020" name="Fungal Divers.">
        <title>Resolving the Mortierellaceae phylogeny through synthesis of multi-gene phylogenetics and phylogenomics.</title>
        <authorList>
            <person name="Vandepol N."/>
            <person name="Liber J."/>
            <person name="Desiro A."/>
            <person name="Na H."/>
            <person name="Kennedy M."/>
            <person name="Barry K."/>
            <person name="Grigoriev I.V."/>
            <person name="Miller A.N."/>
            <person name="O'Donnell K."/>
            <person name="Stajich J.E."/>
            <person name="Bonito G."/>
        </authorList>
    </citation>
    <scope>NUCLEOTIDE SEQUENCE</scope>
    <source>
        <strain evidence="5">BC1065</strain>
    </source>
</reference>
<sequence>MSQQQQQQQQQQGTEDIRGLIRQRQATAGSAQVLDLSNASLTAFPTEIEFLRDVLEKLTISHNSIRTIPLMLNTFTCLRYLNIRANSIRHMTQLQFLKIEQNHITFPPQEITDIQGQEMEAWLNRLKEFLLEHEELPPMHREISRRAARAASNESLLPPGPSSHRQSRSDSGLRLSIPPMPDGHAGLRSAGLSSSLSPEPLMHKLGRTSSNNVANMHAGSNGEDHYRFISHNRGISGDSTSSFGSTSSSNDCEKFGEIYFQRLAALPSPPTPLSNDKLRMIDAARGILFSFSQIYRAVKQCIGCSTDEKLSQLVSRLLLSANSALTQLIQSLDRFDHAAQVQVPDQKMCSEVLRCCELNVGAFKRLVKAVQAQLKPICLSVDGRLVRNLLLLLHGAISEIRVAWDSLLALIPGALEAKAMAEGHHVSQIPYQHPNHSNSATHLALGHHQHPLQLSPTLQATPSFGPSYVPQRSQNLSRASNHSAASFGHGYQDDEEDIQFLSTVESAIEAARRLIQCLTETCITRSEGLAPSPPSASPGAPRPGPSTWNRSVTTSPVRSSGSSTSGKSVHSSGGRLTGPGVSGSVNSAAGGDKSDNGPDTGSSLAMSPVQLAVDTKASNGTNSNTTDYLIRSPLFSPVSDNIPYSNGMCVSLPIGIPAQPNTKAGATLSSSPSNNSTPQDAALMSDTLPSLPVSSAPRGDGRKMSIWNQRAISGNRQAPGIPSSPVSTKTAFSSTATSAATSESVSSGLQQGVQAPLANNAAAQTTAGGLGTRASTPRADDINGSGGAQPTTTTFQSMPLGPRSFSNAGIIGSGSMASRATGIPHQGMLMTGGISGSISSSLPSGGFLTNGGFMAIGSSTGPVHPHHPHHPHHHHYHHHPFNTNHSNGSSSSSNNNNSGNSNNHFYSHSNNTNTQLVTPLPALSTAATLQNIGSGATPTQLWRDMRDSLNQMTEIVKRLDLDLSMLRVDEYQGGGGGGGGVAYVHGGGGGGMHAHGHGFLPYHPHHVSSSGGGGNSGSVMMHPNHPHYPSTPGINGSFSGTDEGNALRRRFVAGLNDFVKSVIVISTLVKQLSSTLSTTSSLNSTTTTGATGNNTLTTTTTTTTTTTMTTTTMTAMTTMTTSSSAATAGATATSTSGTTAAMALAHLQRNQSPPTSPMLKSTGTTSSSRTVSSPSQRRSKSDSSTADIMGVGSGGGGGGSTAATGGGAGASANRSFASSVANMNLEATTGDSASGGDHETGTTAVEGDAVGRSMVVAVTGPGSAAAASAVATAAAAAAAAATTSTATIATRVKAGRSSSTSAGGDIRHNHHHHHHQHQQHHHLATTASPVLTPRMTSRSVSMSTIAEKAAGTRSTGAESLSQSQPQQPQQPQPQQQQQQPQQPQQQPEVFSRLVLTSVSSLTKITKELTLRLPKSSFRDMMMSQGGGASGGVGGGNSGGGAGGMSLLGHALGGGGGAAAGGGVPGAGGQAHHPSSGSGGGSSSLPGSGFTTPLSASMPYRHPLLPMGPSYLTGRKASLV</sequence>
<dbReference type="InterPro" id="IPR001611">
    <property type="entry name" value="Leu-rich_rpt"/>
</dbReference>
<feature type="region of interest" description="Disordered" evidence="4">
    <location>
        <begin position="143"/>
        <end position="219"/>
    </location>
</feature>
<feature type="compositionally biased region" description="Gly residues" evidence="4">
    <location>
        <begin position="1191"/>
        <end position="1209"/>
    </location>
</feature>
<dbReference type="Proteomes" id="UP000807716">
    <property type="component" value="Unassembled WGS sequence"/>
</dbReference>
<keyword evidence="2" id="KW-0732">Signal</keyword>
<keyword evidence="6" id="KW-1185">Reference proteome</keyword>
<feature type="compositionally biased region" description="Low complexity" evidence="4">
    <location>
        <begin position="582"/>
        <end position="591"/>
    </location>
</feature>
<feature type="compositionally biased region" description="Low complexity" evidence="4">
    <location>
        <begin position="667"/>
        <end position="678"/>
    </location>
</feature>
<feature type="compositionally biased region" description="Basic residues" evidence="4">
    <location>
        <begin position="864"/>
        <end position="880"/>
    </location>
</feature>
<evidence type="ECO:0000313" key="6">
    <source>
        <dbReference type="Proteomes" id="UP000807716"/>
    </source>
</evidence>
<evidence type="ECO:0000256" key="3">
    <source>
        <dbReference type="ARBA" id="ARBA00022737"/>
    </source>
</evidence>
<dbReference type="SUPFAM" id="SSF52058">
    <property type="entry name" value="L domain-like"/>
    <property type="match status" value="1"/>
</dbReference>
<feature type="compositionally biased region" description="Polar residues" evidence="4">
    <location>
        <begin position="455"/>
        <end position="484"/>
    </location>
</feature>
<dbReference type="InterPro" id="IPR032675">
    <property type="entry name" value="LRR_dom_sf"/>
</dbReference>
<accession>A0A9P6QHW2</accession>
<organism evidence="5 6">
    <name type="scientific">Actinomortierella ambigua</name>
    <dbReference type="NCBI Taxonomy" id="1343610"/>
    <lineage>
        <taxon>Eukaryota</taxon>
        <taxon>Fungi</taxon>
        <taxon>Fungi incertae sedis</taxon>
        <taxon>Mucoromycota</taxon>
        <taxon>Mortierellomycotina</taxon>
        <taxon>Mortierellomycetes</taxon>
        <taxon>Mortierellales</taxon>
        <taxon>Mortierellaceae</taxon>
        <taxon>Actinomortierella</taxon>
    </lineage>
</organism>
<feature type="region of interest" description="Disordered" evidence="4">
    <location>
        <begin position="1149"/>
        <end position="1212"/>
    </location>
</feature>
<dbReference type="Gene3D" id="3.80.10.10">
    <property type="entry name" value="Ribonuclease Inhibitor"/>
    <property type="match status" value="1"/>
</dbReference>
<feature type="region of interest" description="Disordered" evidence="4">
    <location>
        <begin position="858"/>
        <end position="913"/>
    </location>
</feature>
<feature type="compositionally biased region" description="Low complexity" evidence="4">
    <location>
        <begin position="186"/>
        <end position="197"/>
    </location>
</feature>
<dbReference type="EMBL" id="JAAAJB010000029">
    <property type="protein sequence ID" value="KAG0269279.1"/>
    <property type="molecule type" value="Genomic_DNA"/>
</dbReference>
<feature type="compositionally biased region" description="Polar residues" evidence="4">
    <location>
        <begin position="788"/>
        <end position="797"/>
    </location>
</feature>
<feature type="region of interest" description="Disordered" evidence="4">
    <location>
        <begin position="1337"/>
        <end position="1387"/>
    </location>
</feature>
<protein>
    <submittedName>
        <fullName evidence="5">RAM signaling network component</fullName>
    </submittedName>
</protein>
<evidence type="ECO:0000313" key="5">
    <source>
        <dbReference type="EMBL" id="KAG0269279.1"/>
    </source>
</evidence>
<feature type="region of interest" description="Disordered" evidence="4">
    <location>
        <begin position="1291"/>
        <end position="1324"/>
    </location>
</feature>
<keyword evidence="3" id="KW-0677">Repeat</keyword>
<keyword evidence="1" id="KW-0433">Leucine-rich repeat</keyword>
<feature type="region of interest" description="Disordered" evidence="4">
    <location>
        <begin position="1454"/>
        <end position="1493"/>
    </location>
</feature>
<feature type="compositionally biased region" description="Pro residues" evidence="4">
    <location>
        <begin position="531"/>
        <end position="544"/>
    </location>
</feature>
<evidence type="ECO:0000256" key="1">
    <source>
        <dbReference type="ARBA" id="ARBA00022614"/>
    </source>
</evidence>
<proteinExistence type="predicted"/>
<dbReference type="PANTHER" id="PTHR24366">
    <property type="entry name" value="IG(IMMUNOGLOBULIN) AND LRR(LEUCINE RICH REPEAT) DOMAINS"/>
    <property type="match status" value="1"/>
</dbReference>
<feature type="compositionally biased region" description="Low complexity" evidence="4">
    <location>
        <begin position="881"/>
        <end position="913"/>
    </location>
</feature>
<feature type="compositionally biased region" description="Polar residues" evidence="4">
    <location>
        <begin position="706"/>
        <end position="716"/>
    </location>
</feature>
<feature type="compositionally biased region" description="Low complexity" evidence="4">
    <location>
        <begin position="1364"/>
        <end position="1387"/>
    </location>
</feature>
<feature type="compositionally biased region" description="Gly residues" evidence="4">
    <location>
        <begin position="1454"/>
        <end position="1468"/>
    </location>
</feature>
<dbReference type="PROSITE" id="PS51450">
    <property type="entry name" value="LRR"/>
    <property type="match status" value="1"/>
</dbReference>
<feature type="compositionally biased region" description="Low complexity" evidence="4">
    <location>
        <begin position="551"/>
        <end position="574"/>
    </location>
</feature>
<name>A0A9P6QHW2_9FUNG</name>
<dbReference type="OrthoDB" id="1394818at2759"/>
<gene>
    <name evidence="5" type="primary">SOG2</name>
    <name evidence="5" type="ORF">DFQ27_004142</name>
</gene>
<feature type="region of interest" description="Disordered" evidence="4">
    <location>
        <begin position="662"/>
        <end position="735"/>
    </location>
</feature>
<dbReference type="PANTHER" id="PTHR24366:SF161">
    <property type="entry name" value="TIR DOMAIN-CONTAINING PROTEIN"/>
    <property type="match status" value="1"/>
</dbReference>
<feature type="region of interest" description="Disordered" evidence="4">
    <location>
        <begin position="766"/>
        <end position="812"/>
    </location>
</feature>
<feature type="compositionally biased region" description="Basic residues" evidence="4">
    <location>
        <begin position="1308"/>
        <end position="1323"/>
    </location>
</feature>
<feature type="region of interest" description="Disordered" evidence="4">
    <location>
        <begin position="455"/>
        <end position="490"/>
    </location>
</feature>
<dbReference type="InterPro" id="IPR019487">
    <property type="entry name" value="RAM_signalling_pathway_SOG2"/>
</dbReference>
<dbReference type="Pfam" id="PF10428">
    <property type="entry name" value="SOG2"/>
    <property type="match status" value="1"/>
</dbReference>
<feature type="compositionally biased region" description="Polar residues" evidence="4">
    <location>
        <begin position="1352"/>
        <end position="1363"/>
    </location>
</feature>
<evidence type="ECO:0000256" key="4">
    <source>
        <dbReference type="SAM" id="MobiDB-lite"/>
    </source>
</evidence>
<feature type="region of interest" description="Disordered" evidence="4">
    <location>
        <begin position="526"/>
        <end position="605"/>
    </location>
</feature>
<evidence type="ECO:0000256" key="2">
    <source>
        <dbReference type="ARBA" id="ARBA00022729"/>
    </source>
</evidence>